<dbReference type="EMBL" id="JAVRRD010000028">
    <property type="protein sequence ID" value="KAK5046902.1"/>
    <property type="molecule type" value="Genomic_DNA"/>
</dbReference>
<dbReference type="InterPro" id="IPR032710">
    <property type="entry name" value="NTF2-like_dom_sf"/>
</dbReference>
<proteinExistence type="predicted"/>
<organism evidence="2 3">
    <name type="scientific">Exophiala bonariae</name>
    <dbReference type="NCBI Taxonomy" id="1690606"/>
    <lineage>
        <taxon>Eukaryota</taxon>
        <taxon>Fungi</taxon>
        <taxon>Dikarya</taxon>
        <taxon>Ascomycota</taxon>
        <taxon>Pezizomycotina</taxon>
        <taxon>Eurotiomycetes</taxon>
        <taxon>Chaetothyriomycetidae</taxon>
        <taxon>Chaetothyriales</taxon>
        <taxon>Herpotrichiellaceae</taxon>
        <taxon>Exophiala</taxon>
    </lineage>
</organism>
<dbReference type="AlphaFoldDB" id="A0AAV9MYY1"/>
<evidence type="ECO:0000313" key="3">
    <source>
        <dbReference type="Proteomes" id="UP001358417"/>
    </source>
</evidence>
<accession>A0AAV9MYY1</accession>
<dbReference type="Gene3D" id="3.10.450.50">
    <property type="match status" value="1"/>
</dbReference>
<sequence length="201" mass="22873">MSTEDIVLVQQTICREREARDRQWWDEMRSLYGAESWVDLSWYQGSGVDFVNESMKLAKGGTTAKHQLGPVIVRVNKAGTRALATVSASIETRLTMQDGVEVDLVAQTRLLYRAIKGIDALWKLERLNCIYECDRIIPTVPGQSIRMTLDDLRPFRSSYKYLSWFLAAKGLAVNQGLPGDDRPEQVDKLYSDGFHWLKNGE</sequence>
<name>A0AAV9MYY1_9EURO</name>
<dbReference type="RefSeq" id="XP_064702475.1">
    <property type="nucleotide sequence ID" value="XM_064850809.1"/>
</dbReference>
<dbReference type="SUPFAM" id="SSF54427">
    <property type="entry name" value="NTF2-like"/>
    <property type="match status" value="1"/>
</dbReference>
<feature type="domain" description="SnoaL-like" evidence="1">
    <location>
        <begin position="3"/>
        <end position="127"/>
    </location>
</feature>
<keyword evidence="3" id="KW-1185">Reference proteome</keyword>
<reference evidence="2 3" key="1">
    <citation type="submission" date="2023-08" db="EMBL/GenBank/DDBJ databases">
        <title>Black Yeasts Isolated from many extreme environments.</title>
        <authorList>
            <person name="Coleine C."/>
            <person name="Stajich J.E."/>
            <person name="Selbmann L."/>
        </authorList>
    </citation>
    <scope>NUCLEOTIDE SEQUENCE [LARGE SCALE GENOMIC DNA]</scope>
    <source>
        <strain evidence="2 3">CCFEE 5792</strain>
    </source>
</reference>
<comment type="caution">
    <text evidence="2">The sequence shown here is derived from an EMBL/GenBank/DDBJ whole genome shotgun (WGS) entry which is preliminary data.</text>
</comment>
<dbReference type="GeneID" id="89975422"/>
<dbReference type="Proteomes" id="UP001358417">
    <property type="component" value="Unassembled WGS sequence"/>
</dbReference>
<gene>
    <name evidence="2" type="ORF">LTR84_007256</name>
</gene>
<protein>
    <recommendedName>
        <fullName evidence="1">SnoaL-like domain-containing protein</fullName>
    </recommendedName>
</protein>
<dbReference type="Pfam" id="PF13577">
    <property type="entry name" value="SnoaL_4"/>
    <property type="match status" value="1"/>
</dbReference>
<evidence type="ECO:0000259" key="1">
    <source>
        <dbReference type="Pfam" id="PF13577"/>
    </source>
</evidence>
<dbReference type="InterPro" id="IPR037401">
    <property type="entry name" value="SnoaL-like"/>
</dbReference>
<evidence type="ECO:0000313" key="2">
    <source>
        <dbReference type="EMBL" id="KAK5046902.1"/>
    </source>
</evidence>